<evidence type="ECO:0000313" key="10">
    <source>
        <dbReference type="EMBL" id="UWM53660.1"/>
    </source>
</evidence>
<dbReference type="RefSeq" id="WP_260592654.1">
    <property type="nucleotide sequence ID" value="NZ_CP104003.1"/>
</dbReference>
<comment type="similarity">
    <text evidence="8">Belongs to the binding-protein-dependent transport system permease family. LivHM subfamily.</text>
</comment>
<dbReference type="GO" id="GO:0006865">
    <property type="term" value="P:amino acid transport"/>
    <property type="evidence" value="ECO:0007669"/>
    <property type="project" value="UniProtKB-KW"/>
</dbReference>
<keyword evidence="7 9" id="KW-0472">Membrane</keyword>
<reference evidence="10" key="1">
    <citation type="submission" date="2022-09" db="EMBL/GenBank/DDBJ databases">
        <title>Diverse halophilic archaea isolated from saline environments.</title>
        <authorList>
            <person name="Cui H.-L."/>
        </authorList>
    </citation>
    <scope>NUCLEOTIDE SEQUENCE</scope>
    <source>
        <strain evidence="10">ZS-35-S2</strain>
    </source>
</reference>
<dbReference type="CDD" id="cd06582">
    <property type="entry name" value="TM_PBP1_LivH_like"/>
    <property type="match status" value="1"/>
</dbReference>
<sequence length="291" mass="30644">MASLLNAILNATFISALYAIIAIGFTLIFGVGGVLNFAHGALLTVGAFAAYIVANPTQYGMSPWLGLLVAPVATAVVGGVLYKGVVRYVEGKPVTLLILTFVIGFFVQHALRIFVTNQPISVTQPIGGQTMLLGQEIQRWDVAIFVISWAILGAVFFFVNYTKTGQAILAVSMTKKGSSLVGIDSEQINLYTWVMAAGFAGIAGALLMMKQTGNWNMGTSPLILAFSIVILGGLGSIRGSIVGAYVIGFVETFTVAFVPDGSKLTGLASLVLLVVFLLVKPEGLFGREAAE</sequence>
<feature type="transmembrane region" description="Helical" evidence="9">
    <location>
        <begin position="61"/>
        <end position="82"/>
    </location>
</feature>
<comment type="subcellular location">
    <subcellularLocation>
        <location evidence="1">Cell membrane</location>
        <topology evidence="1">Multi-pass membrane protein</topology>
    </subcellularLocation>
</comment>
<feature type="transmembrane region" description="Helical" evidence="9">
    <location>
        <begin position="190"/>
        <end position="209"/>
    </location>
</feature>
<evidence type="ECO:0000256" key="7">
    <source>
        <dbReference type="ARBA" id="ARBA00023136"/>
    </source>
</evidence>
<dbReference type="GO" id="GO:0005886">
    <property type="term" value="C:plasma membrane"/>
    <property type="evidence" value="ECO:0007669"/>
    <property type="project" value="UniProtKB-SubCell"/>
</dbReference>
<dbReference type="PANTHER" id="PTHR11795:SF450">
    <property type="entry name" value="ABC TRANSPORTER PERMEASE PROTEIN"/>
    <property type="match status" value="1"/>
</dbReference>
<feature type="transmembrane region" description="Helical" evidence="9">
    <location>
        <begin position="262"/>
        <end position="279"/>
    </location>
</feature>
<evidence type="ECO:0000256" key="3">
    <source>
        <dbReference type="ARBA" id="ARBA00022475"/>
    </source>
</evidence>
<protein>
    <submittedName>
        <fullName evidence="10">Branched-chain amino acid ABC transporter permease</fullName>
    </submittedName>
</protein>
<dbReference type="GO" id="GO:0022857">
    <property type="term" value="F:transmembrane transporter activity"/>
    <property type="evidence" value="ECO:0007669"/>
    <property type="project" value="InterPro"/>
</dbReference>
<accession>A0A9E7R0X9</accession>
<evidence type="ECO:0000256" key="1">
    <source>
        <dbReference type="ARBA" id="ARBA00004651"/>
    </source>
</evidence>
<proteinExistence type="inferred from homology"/>
<dbReference type="AlphaFoldDB" id="A0A9E7R0X9"/>
<name>A0A9E7R0X9_9EURY</name>
<feature type="transmembrane region" description="Helical" evidence="9">
    <location>
        <begin position="7"/>
        <end position="31"/>
    </location>
</feature>
<keyword evidence="6 9" id="KW-1133">Transmembrane helix</keyword>
<keyword evidence="11" id="KW-1185">Reference proteome</keyword>
<evidence type="ECO:0000256" key="9">
    <source>
        <dbReference type="SAM" id="Phobius"/>
    </source>
</evidence>
<dbReference type="InterPro" id="IPR001851">
    <property type="entry name" value="ABC_transp_permease"/>
</dbReference>
<evidence type="ECO:0000256" key="6">
    <source>
        <dbReference type="ARBA" id="ARBA00022989"/>
    </source>
</evidence>
<dbReference type="EMBL" id="CP104003">
    <property type="protein sequence ID" value="UWM53660.1"/>
    <property type="molecule type" value="Genomic_DNA"/>
</dbReference>
<dbReference type="InterPro" id="IPR052157">
    <property type="entry name" value="BCAA_transport_permease"/>
</dbReference>
<evidence type="ECO:0000313" key="11">
    <source>
        <dbReference type="Proteomes" id="UP001057580"/>
    </source>
</evidence>
<dbReference type="Pfam" id="PF02653">
    <property type="entry name" value="BPD_transp_2"/>
    <property type="match status" value="1"/>
</dbReference>
<gene>
    <name evidence="10" type="ORF">N0B31_16165</name>
</gene>
<dbReference type="GeneID" id="74943989"/>
<keyword evidence="2" id="KW-0813">Transport</keyword>
<dbReference type="PANTHER" id="PTHR11795">
    <property type="entry name" value="BRANCHED-CHAIN AMINO ACID TRANSPORT SYSTEM PERMEASE PROTEIN LIVH"/>
    <property type="match status" value="1"/>
</dbReference>
<dbReference type="Proteomes" id="UP001057580">
    <property type="component" value="Chromosome"/>
</dbReference>
<keyword evidence="3" id="KW-1003">Cell membrane</keyword>
<organism evidence="10 11">
    <name type="scientific">Salinirubellus salinus</name>
    <dbReference type="NCBI Taxonomy" id="1364945"/>
    <lineage>
        <taxon>Archaea</taxon>
        <taxon>Methanobacteriati</taxon>
        <taxon>Methanobacteriota</taxon>
        <taxon>Stenosarchaea group</taxon>
        <taxon>Halobacteria</taxon>
        <taxon>Halobacteriales</taxon>
        <taxon>Natronomonadaceae</taxon>
        <taxon>Salinirubellus</taxon>
    </lineage>
</organism>
<feature type="transmembrane region" description="Helical" evidence="9">
    <location>
        <begin position="94"/>
        <end position="115"/>
    </location>
</feature>
<evidence type="ECO:0000256" key="2">
    <source>
        <dbReference type="ARBA" id="ARBA00022448"/>
    </source>
</evidence>
<feature type="transmembrane region" description="Helical" evidence="9">
    <location>
        <begin position="221"/>
        <end position="250"/>
    </location>
</feature>
<keyword evidence="5" id="KW-0029">Amino-acid transport</keyword>
<evidence type="ECO:0000256" key="4">
    <source>
        <dbReference type="ARBA" id="ARBA00022692"/>
    </source>
</evidence>
<feature type="transmembrane region" description="Helical" evidence="9">
    <location>
        <begin position="140"/>
        <end position="159"/>
    </location>
</feature>
<evidence type="ECO:0000256" key="8">
    <source>
        <dbReference type="ARBA" id="ARBA00037998"/>
    </source>
</evidence>
<keyword evidence="4 9" id="KW-0812">Transmembrane</keyword>
<dbReference type="KEGG" id="ssai:N0B31_16165"/>
<evidence type="ECO:0000256" key="5">
    <source>
        <dbReference type="ARBA" id="ARBA00022970"/>
    </source>
</evidence>
<feature type="transmembrane region" description="Helical" evidence="9">
    <location>
        <begin position="37"/>
        <end position="54"/>
    </location>
</feature>